<evidence type="ECO:0000313" key="3">
    <source>
        <dbReference type="Proteomes" id="UP000295620"/>
    </source>
</evidence>
<protein>
    <submittedName>
        <fullName evidence="2">Uncharacterized protein</fullName>
    </submittedName>
</protein>
<dbReference type="Proteomes" id="UP000295620">
    <property type="component" value="Unassembled WGS sequence"/>
</dbReference>
<accession>A0A4R6SQM1</accession>
<proteinExistence type="predicted"/>
<reference evidence="2 3" key="1">
    <citation type="submission" date="2019-03" db="EMBL/GenBank/DDBJ databases">
        <title>Genomic Encyclopedia of Archaeal and Bacterial Type Strains, Phase II (KMG-II): from individual species to whole genera.</title>
        <authorList>
            <person name="Goeker M."/>
        </authorList>
    </citation>
    <scope>NUCLEOTIDE SEQUENCE [LARGE SCALE GENOMIC DNA]</scope>
    <source>
        <strain evidence="2 3">DSM 19035</strain>
    </source>
</reference>
<keyword evidence="1" id="KW-1133">Transmembrane helix</keyword>
<dbReference type="AlphaFoldDB" id="A0A4R6SQM1"/>
<name>A0A4R6SQM1_9SPHI</name>
<feature type="transmembrane region" description="Helical" evidence="1">
    <location>
        <begin position="169"/>
        <end position="189"/>
    </location>
</feature>
<sequence>MRPEDKNMKQYFTWSWCLLLCLLMLGYRCTAQSIRVEAKLDRSAIVLGDQTTLRLNAFLPANGLVGFPALADTLSSKIQIVEAGKTDTIKDPKNPSLWLISRQYTITSFDAGVHAVPSLTFNYQGSTYATEALPLEVKSVAVDTTKSIYDIKQPLAVSYTFMDWLKDNWLLVVLAAVAILTIIAVWYYYKKIRKAKPVPQKVKEIVPPHVEALDKLNQLRSKKLLEQDEVKLYHIELTDIIREYLEKRYGIMALEQTSEEIFAALKQSAIGKEERGMLKQMLTLADLVKFAKAKPDLAENEQSMIYALNFVSKTKEITPLPGNKAQNNDELI</sequence>
<keyword evidence="3" id="KW-1185">Reference proteome</keyword>
<keyword evidence="1" id="KW-0812">Transmembrane</keyword>
<dbReference type="EMBL" id="SNYC01000007">
    <property type="protein sequence ID" value="TDQ07089.1"/>
    <property type="molecule type" value="Genomic_DNA"/>
</dbReference>
<keyword evidence="1" id="KW-0472">Membrane</keyword>
<comment type="caution">
    <text evidence="2">The sequence shown here is derived from an EMBL/GenBank/DDBJ whole genome shotgun (WGS) entry which is preliminary data.</text>
</comment>
<gene>
    <name evidence="2" type="ORF">ATK78_4105</name>
</gene>
<evidence type="ECO:0000256" key="1">
    <source>
        <dbReference type="SAM" id="Phobius"/>
    </source>
</evidence>
<evidence type="ECO:0000313" key="2">
    <source>
        <dbReference type="EMBL" id="TDQ07089.1"/>
    </source>
</evidence>
<organism evidence="2 3">
    <name type="scientific">Pedobacter metabolipauper</name>
    <dbReference type="NCBI Taxonomy" id="425513"/>
    <lineage>
        <taxon>Bacteria</taxon>
        <taxon>Pseudomonadati</taxon>
        <taxon>Bacteroidota</taxon>
        <taxon>Sphingobacteriia</taxon>
        <taxon>Sphingobacteriales</taxon>
        <taxon>Sphingobacteriaceae</taxon>
        <taxon>Pedobacter</taxon>
    </lineage>
</organism>